<dbReference type="AlphaFoldDB" id="A0A0V1JJC4"/>
<reference evidence="1 2" key="1">
    <citation type="submission" date="2015-01" db="EMBL/GenBank/DDBJ databases">
        <title>Evolution of Trichinella species and genotypes.</title>
        <authorList>
            <person name="Korhonen P.K."/>
            <person name="Edoardo P."/>
            <person name="Giuseppe L.R."/>
            <person name="Gasser R.B."/>
        </authorList>
    </citation>
    <scope>NUCLEOTIDE SEQUENCE [LARGE SCALE GENOMIC DNA]</scope>
    <source>
        <strain evidence="1">ISS588</strain>
    </source>
</reference>
<gene>
    <name evidence="1" type="ORF">T4B_12317</name>
</gene>
<keyword evidence="2" id="KW-1185">Reference proteome</keyword>
<accession>A0A0V1JJC4</accession>
<dbReference type="Proteomes" id="UP000054805">
    <property type="component" value="Unassembled WGS sequence"/>
</dbReference>
<protein>
    <submittedName>
        <fullName evidence="1">Uncharacterized protein</fullName>
    </submittedName>
</protein>
<sequence length="115" mass="13092">MLFSSKTCALNDSYNKHQTIVSNVPHTVLMATTTINHNTTDPKPKLHTANDCTCLHTTVLATDCQVQMSLLWQPSATATWFMISSAFPSHLPLFQEYSRRHRLAGLLQFFQFKHK</sequence>
<evidence type="ECO:0000313" key="1">
    <source>
        <dbReference type="EMBL" id="KRZ35068.1"/>
    </source>
</evidence>
<evidence type="ECO:0000313" key="2">
    <source>
        <dbReference type="Proteomes" id="UP000054805"/>
    </source>
</evidence>
<proteinExistence type="predicted"/>
<comment type="caution">
    <text evidence="1">The sequence shown here is derived from an EMBL/GenBank/DDBJ whole genome shotgun (WGS) entry which is preliminary data.</text>
</comment>
<organism evidence="1 2">
    <name type="scientific">Trichinella pseudospiralis</name>
    <name type="common">Parasitic roundworm</name>
    <dbReference type="NCBI Taxonomy" id="6337"/>
    <lineage>
        <taxon>Eukaryota</taxon>
        <taxon>Metazoa</taxon>
        <taxon>Ecdysozoa</taxon>
        <taxon>Nematoda</taxon>
        <taxon>Enoplea</taxon>
        <taxon>Dorylaimia</taxon>
        <taxon>Trichinellida</taxon>
        <taxon>Trichinellidae</taxon>
        <taxon>Trichinella</taxon>
    </lineage>
</organism>
<dbReference type="EMBL" id="JYDS01000001">
    <property type="protein sequence ID" value="KRZ35068.1"/>
    <property type="molecule type" value="Genomic_DNA"/>
</dbReference>
<name>A0A0V1JJC4_TRIPS</name>